<comment type="caution">
    <text evidence="2">The sequence shown here is derived from an EMBL/GenBank/DDBJ whole genome shotgun (WGS) entry which is preliminary data.</text>
</comment>
<dbReference type="AlphaFoldDB" id="N8WRR5"/>
<keyword evidence="3" id="KW-1185">Reference proteome</keyword>
<accession>N8WRR5</accession>
<dbReference type="PATRIC" id="fig|1217675.3.peg.34"/>
<evidence type="ECO:0000256" key="1">
    <source>
        <dbReference type="SAM" id="MobiDB-lite"/>
    </source>
</evidence>
<gene>
    <name evidence="2" type="ORF">F965_00037</name>
</gene>
<feature type="region of interest" description="Disordered" evidence="1">
    <location>
        <begin position="160"/>
        <end position="206"/>
    </location>
</feature>
<sequence length="347" mass="39104">MTSLASTDIFSAVLSDAAAEKPKTITRARHDRENPYTLLSNRLLRDKTIKHSDRGLMAQLLSWSDHHRLCIQAVVKSSLEGRDAIRGMIDRLIVAGYIRMTRTKAENGQFDSVTYQIFEESTGAVVADLDLTGIVENSEEISSPQLDLFAFEESAVIDQKSESVKPTTNGKAVNGKPDTNNNYETRNTIFNTNNADSENSENSEKQCDQGTLLRKWPLKLEDPAFTAKLGMAGLSGRITSQEHLDRFLIDFNQQHDKYKNVHESKRLHNFTVYLIRVLTSGPEYAKHVARMRALGFNLAMPPKRQSQKQEQIQSRIQQQQAGCNPFEVVQTEVKPLSDDFKNALKGF</sequence>
<dbReference type="Proteomes" id="UP000018438">
    <property type="component" value="Unassembled WGS sequence"/>
</dbReference>
<dbReference type="RefSeq" id="WP_004811422.1">
    <property type="nucleotide sequence ID" value="NZ_KB849446.1"/>
</dbReference>
<organism evidence="2 3">
    <name type="scientific">Acinetobacter schindleri NIPH 900</name>
    <dbReference type="NCBI Taxonomy" id="1217675"/>
    <lineage>
        <taxon>Bacteria</taxon>
        <taxon>Pseudomonadati</taxon>
        <taxon>Pseudomonadota</taxon>
        <taxon>Gammaproteobacteria</taxon>
        <taxon>Moraxellales</taxon>
        <taxon>Moraxellaceae</taxon>
        <taxon>Acinetobacter</taxon>
    </lineage>
</organism>
<dbReference type="EMBL" id="APPI01000003">
    <property type="protein sequence ID" value="ENV14691.1"/>
    <property type="molecule type" value="Genomic_DNA"/>
</dbReference>
<feature type="compositionally biased region" description="Polar residues" evidence="1">
    <location>
        <begin position="164"/>
        <end position="190"/>
    </location>
</feature>
<dbReference type="HOGENOM" id="CLU_876105_0_0_6"/>
<evidence type="ECO:0000313" key="3">
    <source>
        <dbReference type="Proteomes" id="UP000018438"/>
    </source>
</evidence>
<evidence type="ECO:0000313" key="2">
    <source>
        <dbReference type="EMBL" id="ENV14691.1"/>
    </source>
</evidence>
<proteinExistence type="predicted"/>
<protein>
    <submittedName>
        <fullName evidence="2">Uncharacterized protein</fullName>
    </submittedName>
</protein>
<reference evidence="2 3" key="1">
    <citation type="submission" date="2013-02" db="EMBL/GenBank/DDBJ databases">
        <title>The Genome Sequence of Acinetobacter schindleri NIPH 900.</title>
        <authorList>
            <consortium name="The Broad Institute Genome Sequencing Platform"/>
            <consortium name="The Broad Institute Genome Sequencing Center for Infectious Disease"/>
            <person name="Cerqueira G."/>
            <person name="Feldgarden M."/>
            <person name="Courvalin P."/>
            <person name="Perichon B."/>
            <person name="Grillot-Courvalin C."/>
            <person name="Clermont D."/>
            <person name="Rocha E."/>
            <person name="Yoon E.-J."/>
            <person name="Nemec A."/>
            <person name="Walker B."/>
            <person name="Young S.K."/>
            <person name="Zeng Q."/>
            <person name="Gargeya S."/>
            <person name="Fitzgerald M."/>
            <person name="Haas B."/>
            <person name="Abouelleil A."/>
            <person name="Alvarado L."/>
            <person name="Arachchi H.M."/>
            <person name="Berlin A.M."/>
            <person name="Chapman S.B."/>
            <person name="Dewar J."/>
            <person name="Goldberg J."/>
            <person name="Griggs A."/>
            <person name="Gujja S."/>
            <person name="Hansen M."/>
            <person name="Howarth C."/>
            <person name="Imamovic A."/>
            <person name="Larimer J."/>
            <person name="McCowan C."/>
            <person name="Murphy C."/>
            <person name="Neiman D."/>
            <person name="Pearson M."/>
            <person name="Priest M."/>
            <person name="Roberts A."/>
            <person name="Saif S."/>
            <person name="Shea T."/>
            <person name="Sisk P."/>
            <person name="Sykes S."/>
            <person name="Wortman J."/>
            <person name="Nusbaum C."/>
            <person name="Birren B."/>
        </authorList>
    </citation>
    <scope>NUCLEOTIDE SEQUENCE [LARGE SCALE GENOMIC DNA]</scope>
    <source>
        <strain evidence="2 3">NIPH 900</strain>
    </source>
</reference>
<name>N8WRR5_9GAMM</name>